<accession>A0A3P8AE49</accession>
<reference evidence="2 3" key="1">
    <citation type="submission" date="2018-11" db="EMBL/GenBank/DDBJ databases">
        <authorList>
            <consortium name="Pathogen Informatics"/>
        </authorList>
    </citation>
    <scope>NUCLEOTIDE SEQUENCE [LARGE SCALE GENOMIC DNA]</scope>
</reference>
<sequence>MERRARTSVIIAVTKRWMAAAVAADDSDDPIIQISDSTDGDDDRTTVNDRRPQLVRESWSHRQISDRWPPSARLLDDRGVRRIARSYTMINVLSGVRGNNGHFCI</sequence>
<evidence type="ECO:0000256" key="1">
    <source>
        <dbReference type="SAM" id="MobiDB-lite"/>
    </source>
</evidence>
<dbReference type="EMBL" id="UZAH01028708">
    <property type="protein sequence ID" value="VDP01880.1"/>
    <property type="molecule type" value="Genomic_DNA"/>
</dbReference>
<proteinExistence type="predicted"/>
<accession>A0A183G1P4</accession>
<dbReference type="WBParaSite" id="HPBE_0001513901-mRNA-1">
    <property type="protein sequence ID" value="HPBE_0001513901-mRNA-1"/>
    <property type="gene ID" value="HPBE_0001513901"/>
</dbReference>
<evidence type="ECO:0000313" key="3">
    <source>
        <dbReference type="Proteomes" id="UP000050761"/>
    </source>
</evidence>
<keyword evidence="3" id="KW-1185">Reference proteome</keyword>
<evidence type="ECO:0000313" key="2">
    <source>
        <dbReference type="EMBL" id="VDP01880.1"/>
    </source>
</evidence>
<feature type="region of interest" description="Disordered" evidence="1">
    <location>
        <begin position="30"/>
        <end position="49"/>
    </location>
</feature>
<evidence type="ECO:0000313" key="4">
    <source>
        <dbReference type="WBParaSite" id="HPBE_0001513901-mRNA-1"/>
    </source>
</evidence>
<protein>
    <submittedName>
        <fullName evidence="4">Secreted protein</fullName>
    </submittedName>
</protein>
<dbReference type="Proteomes" id="UP000050761">
    <property type="component" value="Unassembled WGS sequence"/>
</dbReference>
<gene>
    <name evidence="2" type="ORF">HPBE_LOCUS15138</name>
</gene>
<dbReference type="AlphaFoldDB" id="A0A183G1P4"/>
<organism evidence="3 4">
    <name type="scientific">Heligmosomoides polygyrus</name>
    <name type="common">Parasitic roundworm</name>
    <dbReference type="NCBI Taxonomy" id="6339"/>
    <lineage>
        <taxon>Eukaryota</taxon>
        <taxon>Metazoa</taxon>
        <taxon>Ecdysozoa</taxon>
        <taxon>Nematoda</taxon>
        <taxon>Chromadorea</taxon>
        <taxon>Rhabditida</taxon>
        <taxon>Rhabditina</taxon>
        <taxon>Rhabditomorpha</taxon>
        <taxon>Strongyloidea</taxon>
        <taxon>Heligmosomidae</taxon>
        <taxon>Heligmosomoides</taxon>
    </lineage>
</organism>
<reference evidence="4" key="2">
    <citation type="submission" date="2019-09" db="UniProtKB">
        <authorList>
            <consortium name="WormBaseParasite"/>
        </authorList>
    </citation>
    <scope>IDENTIFICATION</scope>
</reference>
<name>A0A183G1P4_HELPZ</name>